<organism evidence="9 10">
    <name type="scientific">Salsuginibacillus halophilus</name>
    <dbReference type="NCBI Taxonomy" id="517424"/>
    <lineage>
        <taxon>Bacteria</taxon>
        <taxon>Bacillati</taxon>
        <taxon>Bacillota</taxon>
        <taxon>Bacilli</taxon>
        <taxon>Bacillales</taxon>
        <taxon>Bacillaceae</taxon>
        <taxon>Salsuginibacillus</taxon>
    </lineage>
</organism>
<evidence type="ECO:0000256" key="6">
    <source>
        <dbReference type="ARBA" id="ARBA00023136"/>
    </source>
</evidence>
<feature type="domain" description="Type II secretion system protein GspF" evidence="8">
    <location>
        <begin position="212"/>
        <end position="334"/>
    </location>
</feature>
<accession>A0A2P8H822</accession>
<keyword evidence="3" id="KW-1003">Cell membrane</keyword>
<feature type="domain" description="Type II secretion system protein GspF" evidence="8">
    <location>
        <begin position="13"/>
        <end position="133"/>
    </location>
</feature>
<dbReference type="AlphaFoldDB" id="A0A2P8H822"/>
<feature type="transmembrane region" description="Helical" evidence="7">
    <location>
        <begin position="112"/>
        <end position="132"/>
    </location>
</feature>
<comment type="caution">
    <text evidence="9">The sequence shown here is derived from an EMBL/GenBank/DDBJ whole genome shotgun (WGS) entry which is preliminary data.</text>
</comment>
<evidence type="ECO:0000256" key="1">
    <source>
        <dbReference type="ARBA" id="ARBA00004651"/>
    </source>
</evidence>
<evidence type="ECO:0000313" key="9">
    <source>
        <dbReference type="EMBL" id="PSL42339.1"/>
    </source>
</evidence>
<dbReference type="InterPro" id="IPR018076">
    <property type="entry name" value="T2SS_GspF_dom"/>
</dbReference>
<dbReference type="PANTHER" id="PTHR30012">
    <property type="entry name" value="GENERAL SECRETION PATHWAY PROTEIN"/>
    <property type="match status" value="1"/>
</dbReference>
<evidence type="ECO:0000256" key="5">
    <source>
        <dbReference type="ARBA" id="ARBA00022989"/>
    </source>
</evidence>
<dbReference type="PANTHER" id="PTHR30012:SF0">
    <property type="entry name" value="TYPE II SECRETION SYSTEM PROTEIN F-RELATED"/>
    <property type="match status" value="1"/>
</dbReference>
<proteinExistence type="inferred from homology"/>
<evidence type="ECO:0000256" key="3">
    <source>
        <dbReference type="ARBA" id="ARBA00022475"/>
    </source>
</evidence>
<dbReference type="EMBL" id="PYAV01000016">
    <property type="protein sequence ID" value="PSL42339.1"/>
    <property type="molecule type" value="Genomic_DNA"/>
</dbReference>
<sequence>MSRSFPPLVKAQFLTKLGRLLSEGYTLHDASRLIFFDLKPEAKGRGERWLQAVRQGTPLHESFSLLEVPSDVQALIYTAEKNGKLSDGLIEAGRTFTARETFKRDVRRMLRYPLALLFLFAVMVMFILFYILPAFQELFRSLSADLPPLTVFVIQILHLLPVLMFAAVVPVAGALVWYWYKVHPRPALEKLCLFCRVPGLRRFVKRYVTYRFSEQFGQLLCGGFSTKEALHILYVQAHVPFLSEESERLQTELKGGETLSDALSVVSFHQPELAAVTAHGEQSGRLGRDLTHYSAWLREDIEHDLRAALQLLQPIMFAGIGLLILCLFLAVFLPVFQLMGRMDM</sequence>
<dbReference type="OrthoDB" id="1638902at2"/>
<keyword evidence="5 7" id="KW-1133">Transmembrane helix</keyword>
<reference evidence="9 10" key="1">
    <citation type="submission" date="2018-03" db="EMBL/GenBank/DDBJ databases">
        <title>Genomic Encyclopedia of Type Strains, Phase III (KMG-III): the genomes of soil and plant-associated and newly described type strains.</title>
        <authorList>
            <person name="Whitman W."/>
        </authorList>
    </citation>
    <scope>NUCLEOTIDE SEQUENCE [LARGE SCALE GENOMIC DNA]</scope>
    <source>
        <strain evidence="9 10">CGMCC 1.07653</strain>
    </source>
</reference>
<gene>
    <name evidence="9" type="ORF">B0H94_11644</name>
</gene>
<dbReference type="NCBIfam" id="NF041012">
    <property type="entry name" value="T4P_ComGB"/>
    <property type="match status" value="1"/>
</dbReference>
<dbReference type="RefSeq" id="WP_106589793.1">
    <property type="nucleotide sequence ID" value="NZ_PYAV01000016.1"/>
</dbReference>
<dbReference type="InterPro" id="IPR042094">
    <property type="entry name" value="T2SS_GspF_sf"/>
</dbReference>
<comment type="similarity">
    <text evidence="2">Belongs to the GSP F family.</text>
</comment>
<feature type="transmembrane region" description="Helical" evidence="7">
    <location>
        <begin position="315"/>
        <end position="336"/>
    </location>
</feature>
<dbReference type="InterPro" id="IPR047692">
    <property type="entry name" value="T4P_ComGB"/>
</dbReference>
<dbReference type="Pfam" id="PF00482">
    <property type="entry name" value="T2SSF"/>
    <property type="match status" value="2"/>
</dbReference>
<feature type="transmembrane region" description="Helical" evidence="7">
    <location>
        <begin position="152"/>
        <end position="180"/>
    </location>
</feature>
<keyword evidence="4 7" id="KW-0812">Transmembrane</keyword>
<comment type="subcellular location">
    <subcellularLocation>
        <location evidence="1">Cell membrane</location>
        <topology evidence="1">Multi-pass membrane protein</topology>
    </subcellularLocation>
</comment>
<name>A0A2P8H822_9BACI</name>
<keyword evidence="6 7" id="KW-0472">Membrane</keyword>
<evidence type="ECO:0000313" key="10">
    <source>
        <dbReference type="Proteomes" id="UP000242310"/>
    </source>
</evidence>
<protein>
    <submittedName>
        <fullName evidence="9">Competence-related pilin export protein ComGB</fullName>
    </submittedName>
</protein>
<dbReference type="Gene3D" id="1.20.81.30">
    <property type="entry name" value="Type II secretion system (T2SS), domain F"/>
    <property type="match status" value="2"/>
</dbReference>
<dbReference type="Proteomes" id="UP000242310">
    <property type="component" value="Unassembled WGS sequence"/>
</dbReference>
<dbReference type="InterPro" id="IPR003004">
    <property type="entry name" value="GspF/PilC"/>
</dbReference>
<evidence type="ECO:0000259" key="8">
    <source>
        <dbReference type="Pfam" id="PF00482"/>
    </source>
</evidence>
<dbReference type="GO" id="GO:0005886">
    <property type="term" value="C:plasma membrane"/>
    <property type="evidence" value="ECO:0007669"/>
    <property type="project" value="UniProtKB-SubCell"/>
</dbReference>
<evidence type="ECO:0000256" key="2">
    <source>
        <dbReference type="ARBA" id="ARBA00005745"/>
    </source>
</evidence>
<evidence type="ECO:0000256" key="4">
    <source>
        <dbReference type="ARBA" id="ARBA00022692"/>
    </source>
</evidence>
<keyword evidence="10" id="KW-1185">Reference proteome</keyword>
<evidence type="ECO:0000256" key="7">
    <source>
        <dbReference type="SAM" id="Phobius"/>
    </source>
</evidence>
<dbReference type="PRINTS" id="PR00812">
    <property type="entry name" value="BCTERIALGSPF"/>
</dbReference>